<evidence type="ECO:0000313" key="13">
    <source>
        <dbReference type="EMBL" id="GAH04886.1"/>
    </source>
</evidence>
<evidence type="ECO:0000256" key="11">
    <source>
        <dbReference type="ARBA" id="ARBA00023236"/>
    </source>
</evidence>
<evidence type="ECO:0000256" key="2">
    <source>
        <dbReference type="ARBA" id="ARBA00022491"/>
    </source>
</evidence>
<keyword evidence="9" id="KW-0804">Transcription</keyword>
<sequence>MDYNLNILEKEGYIRRHREVSRGIELLAQSPVLGRWCQVPIIGQIAAGEPIPVPTPDTWDIAASSETLEVTEDLIRGRDGVYALKVKGSSMVDALINDGDIVLMQYVNAVENGEMAAVWLKAEKEATLKKVYSEPSRIRLQPANSQMQPMYVEPGNVEIQGRVIAVIRQLV</sequence>
<keyword evidence="2" id="KW-0678">Repressor</keyword>
<comment type="caution">
    <text evidence="13">The sequence shown here is derived from an EMBL/GenBank/DDBJ whole genome shotgun (WGS) entry which is preliminary data.</text>
</comment>
<dbReference type="AlphaFoldDB" id="X1C9S8"/>
<accession>X1C9S8</accession>
<dbReference type="PRINTS" id="PR00726">
    <property type="entry name" value="LEXASERPTASE"/>
</dbReference>
<evidence type="ECO:0000256" key="4">
    <source>
        <dbReference type="ARBA" id="ARBA00022763"/>
    </source>
</evidence>
<evidence type="ECO:0000256" key="10">
    <source>
        <dbReference type="ARBA" id="ARBA00023204"/>
    </source>
</evidence>
<dbReference type="InterPro" id="IPR050077">
    <property type="entry name" value="LexA_repressor"/>
</dbReference>
<dbReference type="PANTHER" id="PTHR33516">
    <property type="entry name" value="LEXA REPRESSOR"/>
    <property type="match status" value="1"/>
</dbReference>
<gene>
    <name evidence="13" type="ORF">S01H4_42352</name>
</gene>
<dbReference type="InterPro" id="IPR036286">
    <property type="entry name" value="LexA/Signal_pep-like_sf"/>
</dbReference>
<keyword evidence="7" id="KW-0805">Transcription regulation</keyword>
<dbReference type="InterPro" id="IPR006200">
    <property type="entry name" value="LexA"/>
</dbReference>
<keyword evidence="4" id="KW-0227">DNA damage</keyword>
<keyword evidence="10" id="KW-0234">DNA repair</keyword>
<keyword evidence="11" id="KW-0742">SOS response</keyword>
<dbReference type="SUPFAM" id="SSF51306">
    <property type="entry name" value="LexA/Signal peptidase"/>
    <property type="match status" value="1"/>
</dbReference>
<evidence type="ECO:0000256" key="3">
    <source>
        <dbReference type="ARBA" id="ARBA00022705"/>
    </source>
</evidence>
<dbReference type="InterPro" id="IPR006197">
    <property type="entry name" value="Peptidase_S24_LexA"/>
</dbReference>
<dbReference type="NCBIfam" id="TIGR00498">
    <property type="entry name" value="lexA"/>
    <property type="match status" value="1"/>
</dbReference>
<dbReference type="GO" id="GO:0009432">
    <property type="term" value="P:SOS response"/>
    <property type="evidence" value="ECO:0007669"/>
    <property type="project" value="UniProtKB-KW"/>
</dbReference>
<evidence type="ECO:0000256" key="9">
    <source>
        <dbReference type="ARBA" id="ARBA00023163"/>
    </source>
</evidence>
<evidence type="ECO:0000256" key="7">
    <source>
        <dbReference type="ARBA" id="ARBA00023015"/>
    </source>
</evidence>
<dbReference type="GO" id="GO:0045892">
    <property type="term" value="P:negative regulation of DNA-templated transcription"/>
    <property type="evidence" value="ECO:0007669"/>
    <property type="project" value="InterPro"/>
</dbReference>
<keyword evidence="3" id="KW-0235">DNA replication</keyword>
<dbReference type="GO" id="GO:0006281">
    <property type="term" value="P:DNA repair"/>
    <property type="evidence" value="ECO:0007669"/>
    <property type="project" value="UniProtKB-KW"/>
</dbReference>
<dbReference type="EMBL" id="BART01023247">
    <property type="protein sequence ID" value="GAH04886.1"/>
    <property type="molecule type" value="Genomic_DNA"/>
</dbReference>
<keyword evidence="8" id="KW-0238">DNA-binding</keyword>
<protein>
    <recommendedName>
        <fullName evidence="12">Peptidase S24/S26A/S26B/S26C domain-containing protein</fullName>
    </recommendedName>
</protein>
<dbReference type="Pfam" id="PF00717">
    <property type="entry name" value="Peptidase_S24"/>
    <property type="match status" value="1"/>
</dbReference>
<dbReference type="InterPro" id="IPR015927">
    <property type="entry name" value="Peptidase_S24_S26A/B/C"/>
</dbReference>
<dbReference type="GO" id="GO:0003677">
    <property type="term" value="F:DNA binding"/>
    <property type="evidence" value="ECO:0007669"/>
    <property type="project" value="UniProtKB-KW"/>
</dbReference>
<dbReference type="GO" id="GO:0006260">
    <property type="term" value="P:DNA replication"/>
    <property type="evidence" value="ECO:0007669"/>
    <property type="project" value="UniProtKB-KW"/>
</dbReference>
<dbReference type="CDD" id="cd06529">
    <property type="entry name" value="S24_LexA-like"/>
    <property type="match status" value="1"/>
</dbReference>
<evidence type="ECO:0000256" key="6">
    <source>
        <dbReference type="ARBA" id="ARBA00022813"/>
    </source>
</evidence>
<dbReference type="PANTHER" id="PTHR33516:SF2">
    <property type="entry name" value="LEXA REPRESSOR-RELATED"/>
    <property type="match status" value="1"/>
</dbReference>
<keyword evidence="5" id="KW-0378">Hydrolase</keyword>
<dbReference type="InterPro" id="IPR039418">
    <property type="entry name" value="LexA-like"/>
</dbReference>
<dbReference type="GO" id="GO:0004252">
    <property type="term" value="F:serine-type endopeptidase activity"/>
    <property type="evidence" value="ECO:0007669"/>
    <property type="project" value="InterPro"/>
</dbReference>
<feature type="domain" description="Peptidase S24/S26A/S26B/S26C" evidence="12">
    <location>
        <begin position="40"/>
        <end position="164"/>
    </location>
</feature>
<evidence type="ECO:0000256" key="8">
    <source>
        <dbReference type="ARBA" id="ARBA00023125"/>
    </source>
</evidence>
<evidence type="ECO:0000256" key="1">
    <source>
        <dbReference type="ARBA" id="ARBA00007484"/>
    </source>
</evidence>
<keyword evidence="6" id="KW-0068">Autocatalytic cleavage</keyword>
<reference evidence="13" key="1">
    <citation type="journal article" date="2014" name="Front. Microbiol.">
        <title>High frequency of phylogenetically diverse reductive dehalogenase-homologous genes in deep subseafloor sedimentary metagenomes.</title>
        <authorList>
            <person name="Kawai M."/>
            <person name="Futagami T."/>
            <person name="Toyoda A."/>
            <person name="Takaki Y."/>
            <person name="Nishi S."/>
            <person name="Hori S."/>
            <person name="Arai W."/>
            <person name="Tsubouchi T."/>
            <person name="Morono Y."/>
            <person name="Uchiyama I."/>
            <person name="Ito T."/>
            <person name="Fujiyama A."/>
            <person name="Inagaki F."/>
            <person name="Takami H."/>
        </authorList>
    </citation>
    <scope>NUCLEOTIDE SEQUENCE</scope>
    <source>
        <strain evidence="13">Expedition CK06-06</strain>
    </source>
</reference>
<evidence type="ECO:0000259" key="12">
    <source>
        <dbReference type="Pfam" id="PF00717"/>
    </source>
</evidence>
<proteinExistence type="inferred from homology"/>
<dbReference type="Gene3D" id="2.10.109.10">
    <property type="entry name" value="Umud Fragment, subunit A"/>
    <property type="match status" value="1"/>
</dbReference>
<evidence type="ECO:0000256" key="5">
    <source>
        <dbReference type="ARBA" id="ARBA00022801"/>
    </source>
</evidence>
<comment type="similarity">
    <text evidence="1">Belongs to the peptidase S24 family.</text>
</comment>
<organism evidence="13">
    <name type="scientific">marine sediment metagenome</name>
    <dbReference type="NCBI Taxonomy" id="412755"/>
    <lineage>
        <taxon>unclassified sequences</taxon>
        <taxon>metagenomes</taxon>
        <taxon>ecological metagenomes</taxon>
    </lineage>
</organism>
<name>X1C9S8_9ZZZZ</name>